<keyword evidence="3" id="KW-1185">Reference proteome</keyword>
<accession>A0A3M7P9U2</accession>
<evidence type="ECO:0000313" key="3">
    <source>
        <dbReference type="Proteomes" id="UP000276133"/>
    </source>
</evidence>
<organism evidence="2 3">
    <name type="scientific">Brachionus plicatilis</name>
    <name type="common">Marine rotifer</name>
    <name type="synonym">Brachionus muelleri</name>
    <dbReference type="NCBI Taxonomy" id="10195"/>
    <lineage>
        <taxon>Eukaryota</taxon>
        <taxon>Metazoa</taxon>
        <taxon>Spiralia</taxon>
        <taxon>Gnathifera</taxon>
        <taxon>Rotifera</taxon>
        <taxon>Eurotatoria</taxon>
        <taxon>Monogononta</taxon>
        <taxon>Pseudotrocha</taxon>
        <taxon>Ploima</taxon>
        <taxon>Brachionidae</taxon>
        <taxon>Brachionus</taxon>
    </lineage>
</organism>
<keyword evidence="1" id="KW-0812">Transmembrane</keyword>
<evidence type="ECO:0000313" key="2">
    <source>
        <dbReference type="EMBL" id="RMZ95759.1"/>
    </source>
</evidence>
<dbReference type="EMBL" id="REGN01012342">
    <property type="protein sequence ID" value="RMZ95759.1"/>
    <property type="molecule type" value="Genomic_DNA"/>
</dbReference>
<sequence>MIGQFMKNFLGEKKDNTNQDKKFLAKCWHKQINYIYFFKESRPILSINCLFKYFNSPANTILVPANFTFVFIGISILKALSLTSSSTEQTMQIWTNFVLSTGLDCMTLRAASYKNFLSHDT</sequence>
<gene>
    <name evidence="2" type="ORF">BpHYR1_043257</name>
</gene>
<feature type="transmembrane region" description="Helical" evidence="1">
    <location>
        <begin position="61"/>
        <end position="81"/>
    </location>
</feature>
<keyword evidence="1" id="KW-0472">Membrane</keyword>
<comment type="caution">
    <text evidence="2">The sequence shown here is derived from an EMBL/GenBank/DDBJ whole genome shotgun (WGS) entry which is preliminary data.</text>
</comment>
<keyword evidence="1" id="KW-1133">Transmembrane helix</keyword>
<name>A0A3M7P9U2_BRAPC</name>
<dbReference type="Proteomes" id="UP000276133">
    <property type="component" value="Unassembled WGS sequence"/>
</dbReference>
<dbReference type="AlphaFoldDB" id="A0A3M7P9U2"/>
<reference evidence="2 3" key="1">
    <citation type="journal article" date="2018" name="Sci. Rep.">
        <title>Genomic signatures of local adaptation to the degree of environmental predictability in rotifers.</title>
        <authorList>
            <person name="Franch-Gras L."/>
            <person name="Hahn C."/>
            <person name="Garcia-Roger E.M."/>
            <person name="Carmona M.J."/>
            <person name="Serra M."/>
            <person name="Gomez A."/>
        </authorList>
    </citation>
    <scope>NUCLEOTIDE SEQUENCE [LARGE SCALE GENOMIC DNA]</scope>
    <source>
        <strain evidence="2">HYR1</strain>
    </source>
</reference>
<proteinExistence type="predicted"/>
<protein>
    <submittedName>
        <fullName evidence="2">Uncharacterized protein</fullName>
    </submittedName>
</protein>
<evidence type="ECO:0000256" key="1">
    <source>
        <dbReference type="SAM" id="Phobius"/>
    </source>
</evidence>